<dbReference type="AlphaFoldDB" id="A0A7W6GJL6"/>
<dbReference type="CDD" id="cd00198">
    <property type="entry name" value="vWFA"/>
    <property type="match status" value="1"/>
</dbReference>
<organism evidence="3 4">
    <name type="scientific">Mycoplana azooxidifex</name>
    <dbReference type="NCBI Taxonomy" id="1636188"/>
    <lineage>
        <taxon>Bacteria</taxon>
        <taxon>Pseudomonadati</taxon>
        <taxon>Pseudomonadota</taxon>
        <taxon>Alphaproteobacteria</taxon>
        <taxon>Hyphomicrobiales</taxon>
        <taxon>Rhizobiaceae</taxon>
        <taxon>Mycoplana</taxon>
    </lineage>
</organism>
<accession>A0A7W6GJL6</accession>
<evidence type="ECO:0000313" key="3">
    <source>
        <dbReference type="EMBL" id="MBB3976039.1"/>
    </source>
</evidence>
<feature type="domain" description="VWFA" evidence="2">
    <location>
        <begin position="84"/>
        <end position="286"/>
    </location>
</feature>
<sequence>MDARKPGISPPAPDQPPKGGRMSSARMLPSPQGIMPHKMTGKRGQTGMGFSLKLAAAIAVALTLSAQARASDVDAARTFDVDVAIVFAVDYSSSIDPDTADLQRNGHVAALTSPEIVKAISSNPRGCIGVTYFEWASPAHIKVVLPWTRICGLADAEEAARVISKKGDTGFSRRGRGGTSISSAIEVGRLLLEQFPGSADRKVIDISGNGENNDGLPVQGSRMKAVEKGYTINAIAVPDGKDENLGRSLASYFADNVIGGFEAFVVVPRATGDYTTALRRKIAREIALDIDPRVLKAEARIGWPPVITIADAR</sequence>
<proteinExistence type="predicted"/>
<dbReference type="PROSITE" id="PS50234">
    <property type="entry name" value="VWFA"/>
    <property type="match status" value="1"/>
</dbReference>
<feature type="region of interest" description="Disordered" evidence="1">
    <location>
        <begin position="1"/>
        <end position="42"/>
    </location>
</feature>
<dbReference type="RefSeq" id="WP_343059425.1">
    <property type="nucleotide sequence ID" value="NZ_JACIEE010000002.1"/>
</dbReference>
<dbReference type="InterPro" id="IPR036465">
    <property type="entry name" value="vWFA_dom_sf"/>
</dbReference>
<reference evidence="3 4" key="1">
    <citation type="submission" date="2020-08" db="EMBL/GenBank/DDBJ databases">
        <title>Genomic Encyclopedia of Type Strains, Phase IV (KMG-IV): sequencing the most valuable type-strain genomes for metagenomic binning, comparative biology and taxonomic classification.</title>
        <authorList>
            <person name="Goeker M."/>
        </authorList>
    </citation>
    <scope>NUCLEOTIDE SEQUENCE [LARGE SCALE GENOMIC DNA]</scope>
    <source>
        <strain evidence="3 4">DSM 100211</strain>
    </source>
</reference>
<dbReference type="Gene3D" id="3.40.50.410">
    <property type="entry name" value="von Willebrand factor, type A domain"/>
    <property type="match status" value="1"/>
</dbReference>
<evidence type="ECO:0000259" key="2">
    <source>
        <dbReference type="PROSITE" id="PS50234"/>
    </source>
</evidence>
<evidence type="ECO:0000313" key="4">
    <source>
        <dbReference type="Proteomes" id="UP000574761"/>
    </source>
</evidence>
<evidence type="ECO:0000256" key="1">
    <source>
        <dbReference type="SAM" id="MobiDB-lite"/>
    </source>
</evidence>
<name>A0A7W6GJL6_9HYPH</name>
<dbReference type="InterPro" id="IPR010607">
    <property type="entry name" value="DUF1194"/>
</dbReference>
<gene>
    <name evidence="3" type="ORF">GGQ64_001226</name>
</gene>
<protein>
    <recommendedName>
        <fullName evidence="2">VWFA domain-containing protein</fullName>
    </recommendedName>
</protein>
<dbReference type="SUPFAM" id="SSF53300">
    <property type="entry name" value="vWA-like"/>
    <property type="match status" value="1"/>
</dbReference>
<keyword evidence="4" id="KW-1185">Reference proteome</keyword>
<dbReference type="InterPro" id="IPR002035">
    <property type="entry name" value="VWF_A"/>
</dbReference>
<dbReference type="Pfam" id="PF06707">
    <property type="entry name" value="DUF1194"/>
    <property type="match status" value="1"/>
</dbReference>
<dbReference type="EMBL" id="JACIEE010000002">
    <property type="protein sequence ID" value="MBB3976039.1"/>
    <property type="molecule type" value="Genomic_DNA"/>
</dbReference>
<dbReference type="Proteomes" id="UP000574761">
    <property type="component" value="Unassembled WGS sequence"/>
</dbReference>
<comment type="caution">
    <text evidence="3">The sequence shown here is derived from an EMBL/GenBank/DDBJ whole genome shotgun (WGS) entry which is preliminary data.</text>
</comment>